<comment type="caution">
    <text evidence="3">The sequence shown here is derived from an EMBL/GenBank/DDBJ whole genome shotgun (WGS) entry which is preliminary data.</text>
</comment>
<proteinExistence type="predicted"/>
<dbReference type="AlphaFoldDB" id="A0A2A5C8Z7"/>
<organism evidence="3 4">
    <name type="scientific">SAR86 cluster bacterium</name>
    <dbReference type="NCBI Taxonomy" id="2030880"/>
    <lineage>
        <taxon>Bacteria</taxon>
        <taxon>Pseudomonadati</taxon>
        <taxon>Pseudomonadota</taxon>
        <taxon>Gammaproteobacteria</taxon>
        <taxon>SAR86 cluster</taxon>
    </lineage>
</organism>
<sequence length="195" mass="22324">MLKQKPKKKKLLETIEVRTQAKPEIKTSVDERPEPEPEPPSTSAEMSANEHEQPEEKLNLEELKPEQWVPLFYGLNLTGITRSIAAHCLLKDVSKNNITLALEASHSKVLNEGHKEQIEKALSGYFATIISLKIEQEELNSELETPAAYRSRKQQERQRTAEQIFKNDDYVKTLVERFEGSILPDSIEPLTPEDY</sequence>
<evidence type="ECO:0000313" key="3">
    <source>
        <dbReference type="EMBL" id="PCJ39941.1"/>
    </source>
</evidence>
<dbReference type="Gene3D" id="3.30.300.150">
    <property type="entry name" value="DNA polymerase III, tau subunit, domain V"/>
    <property type="match status" value="1"/>
</dbReference>
<dbReference type="EMBL" id="NVWI01000011">
    <property type="protein sequence ID" value="PCJ39941.1"/>
    <property type="molecule type" value="Genomic_DNA"/>
</dbReference>
<gene>
    <name evidence="3" type="ORF">COA71_12245</name>
</gene>
<evidence type="ECO:0000259" key="2">
    <source>
        <dbReference type="Pfam" id="PF12170"/>
    </source>
</evidence>
<name>A0A2A5C8Z7_9GAMM</name>
<evidence type="ECO:0000313" key="4">
    <source>
        <dbReference type="Proteomes" id="UP000228987"/>
    </source>
</evidence>
<dbReference type="InterPro" id="IPR038249">
    <property type="entry name" value="PolIII_tau_V_sf"/>
</dbReference>
<dbReference type="Pfam" id="PF12170">
    <property type="entry name" value="DNA_pol3_tau_5"/>
    <property type="match status" value="1"/>
</dbReference>
<accession>A0A2A5C8Z7</accession>
<feature type="compositionally biased region" description="Basic and acidic residues" evidence="1">
    <location>
        <begin position="11"/>
        <end position="35"/>
    </location>
</feature>
<dbReference type="InterPro" id="IPR021029">
    <property type="entry name" value="DNA_pol_III_tau_dom-5"/>
</dbReference>
<dbReference type="Proteomes" id="UP000228987">
    <property type="component" value="Unassembled WGS sequence"/>
</dbReference>
<feature type="compositionally biased region" description="Basic and acidic residues" evidence="1">
    <location>
        <begin position="48"/>
        <end position="60"/>
    </location>
</feature>
<reference evidence="4" key="1">
    <citation type="submission" date="2017-08" db="EMBL/GenBank/DDBJ databases">
        <title>A dynamic microbial community with high functional redundancy inhabits the cold, oxic subseafloor aquifer.</title>
        <authorList>
            <person name="Tully B.J."/>
            <person name="Wheat C.G."/>
            <person name="Glazer B.T."/>
            <person name="Huber J.A."/>
        </authorList>
    </citation>
    <scope>NUCLEOTIDE SEQUENCE [LARGE SCALE GENOMIC DNA]</scope>
</reference>
<feature type="compositionally biased region" description="Basic residues" evidence="1">
    <location>
        <begin position="1"/>
        <end position="10"/>
    </location>
</feature>
<feature type="domain" description="DNA polymerase III tau subunit" evidence="2">
    <location>
        <begin position="57"/>
        <end position="187"/>
    </location>
</feature>
<protein>
    <recommendedName>
        <fullName evidence="2">DNA polymerase III tau subunit domain-containing protein</fullName>
    </recommendedName>
</protein>
<evidence type="ECO:0000256" key="1">
    <source>
        <dbReference type="SAM" id="MobiDB-lite"/>
    </source>
</evidence>
<dbReference type="GO" id="GO:0003887">
    <property type="term" value="F:DNA-directed DNA polymerase activity"/>
    <property type="evidence" value="ECO:0007669"/>
    <property type="project" value="InterPro"/>
</dbReference>
<feature type="region of interest" description="Disordered" evidence="1">
    <location>
        <begin position="1"/>
        <end position="60"/>
    </location>
</feature>